<dbReference type="Proteomes" id="UP000190962">
    <property type="component" value="Unassembled WGS sequence"/>
</dbReference>
<name>A0A1T2CHQ3_SOVGS</name>
<reference evidence="2 3" key="1">
    <citation type="submission" date="2016-11" db="EMBL/GenBank/DDBJ databases">
        <title>Mixed transmission modes and dynamic genome evolution in an obligate animal-bacterial symbiosis.</title>
        <authorList>
            <person name="Russell S.L."/>
            <person name="Corbett-Detig R.B."/>
            <person name="Cavanaugh C.M."/>
        </authorList>
    </citation>
    <scope>NUCLEOTIDE SEQUENCE [LARGE SCALE GENOMIC DNA]</scope>
    <source>
        <strain evidence="2">MA-KB16</strain>
    </source>
</reference>
<accession>A0A1T2CHQ3</accession>
<dbReference type="RefSeq" id="WP_078459099.1">
    <property type="nucleotide sequence ID" value="NZ_MPNX01000016.1"/>
</dbReference>
<dbReference type="EMBL" id="MPNX01000016">
    <property type="protein sequence ID" value="OOY34400.1"/>
    <property type="molecule type" value="Genomic_DNA"/>
</dbReference>
<evidence type="ECO:0000256" key="1">
    <source>
        <dbReference type="SAM" id="MobiDB-lite"/>
    </source>
</evidence>
<feature type="region of interest" description="Disordered" evidence="1">
    <location>
        <begin position="166"/>
        <end position="197"/>
    </location>
</feature>
<evidence type="ECO:0000313" key="3">
    <source>
        <dbReference type="Proteomes" id="UP000190962"/>
    </source>
</evidence>
<comment type="caution">
    <text evidence="2">The sequence shown here is derived from an EMBL/GenBank/DDBJ whole genome shotgun (WGS) entry which is preliminary data.</text>
</comment>
<protein>
    <submittedName>
        <fullName evidence="2">Uncharacterized protein</fullName>
    </submittedName>
</protein>
<organism evidence="2 3">
    <name type="scientific">Solemya velum gill symbiont</name>
    <dbReference type="NCBI Taxonomy" id="2340"/>
    <lineage>
        <taxon>Bacteria</taxon>
        <taxon>Pseudomonadati</taxon>
        <taxon>Pseudomonadota</taxon>
        <taxon>Gammaproteobacteria</taxon>
        <taxon>sulfur-oxidizing symbionts</taxon>
    </lineage>
</organism>
<gene>
    <name evidence="2" type="ORF">BOV88_10305</name>
</gene>
<feature type="compositionally biased region" description="Low complexity" evidence="1">
    <location>
        <begin position="171"/>
        <end position="190"/>
    </location>
</feature>
<proteinExistence type="predicted"/>
<dbReference type="AlphaFoldDB" id="A0A1T2CHQ3"/>
<sequence length="197" mass="21413">MTTWNDFNSAEDQNNFDVIPKGTLVKVRMTIRPGGYDDASQGWTGGYATQNMMTGSVYLNCEFVVLEGPYAKRKMWSLIGLHSPKGPEWANMGRAFVKGILNSSRGLHPQDNSQQAQQARRIQGFADLDGIEFVAKVEMDKDQNGDDKNVIKTAITPDHKDYAAVSGNTVQSAASTQPASSPQASASAPTGRPSWAQ</sequence>
<evidence type="ECO:0000313" key="2">
    <source>
        <dbReference type="EMBL" id="OOY34400.1"/>
    </source>
</evidence>